<dbReference type="EMBL" id="LAZR01001339">
    <property type="protein sequence ID" value="KKN46258.1"/>
    <property type="molecule type" value="Genomic_DNA"/>
</dbReference>
<comment type="caution">
    <text evidence="2">The sequence shown here is derived from an EMBL/GenBank/DDBJ whole genome shotgun (WGS) entry which is preliminary data.</text>
</comment>
<keyword evidence="1" id="KW-0175">Coiled coil</keyword>
<proteinExistence type="predicted"/>
<evidence type="ECO:0000256" key="1">
    <source>
        <dbReference type="SAM" id="Coils"/>
    </source>
</evidence>
<accession>A0A0F9TXV6</accession>
<protein>
    <submittedName>
        <fullName evidence="2">Uncharacterized protein</fullName>
    </submittedName>
</protein>
<name>A0A0F9TXV6_9ZZZZ</name>
<feature type="coiled-coil region" evidence="1">
    <location>
        <begin position="8"/>
        <end position="35"/>
    </location>
</feature>
<evidence type="ECO:0000313" key="2">
    <source>
        <dbReference type="EMBL" id="KKN46258.1"/>
    </source>
</evidence>
<sequence>MDAIEKWNEAMVRANANHEARVKDAQRLLAEAKEIYDNDLRHIQEDWNKSK</sequence>
<reference evidence="2" key="1">
    <citation type="journal article" date="2015" name="Nature">
        <title>Complex archaea that bridge the gap between prokaryotes and eukaryotes.</title>
        <authorList>
            <person name="Spang A."/>
            <person name="Saw J.H."/>
            <person name="Jorgensen S.L."/>
            <person name="Zaremba-Niedzwiedzka K."/>
            <person name="Martijn J."/>
            <person name="Lind A.E."/>
            <person name="van Eijk R."/>
            <person name="Schleper C."/>
            <person name="Guy L."/>
            <person name="Ettema T.J."/>
        </authorList>
    </citation>
    <scope>NUCLEOTIDE SEQUENCE</scope>
</reference>
<dbReference type="AlphaFoldDB" id="A0A0F9TXV6"/>
<organism evidence="2">
    <name type="scientific">marine sediment metagenome</name>
    <dbReference type="NCBI Taxonomy" id="412755"/>
    <lineage>
        <taxon>unclassified sequences</taxon>
        <taxon>metagenomes</taxon>
        <taxon>ecological metagenomes</taxon>
    </lineage>
</organism>
<gene>
    <name evidence="2" type="ORF">LCGC14_0674650</name>
</gene>